<dbReference type="HOGENOM" id="CLU_1768791_0_0_1"/>
<feature type="compositionally biased region" description="Polar residues" evidence="1">
    <location>
        <begin position="10"/>
        <end position="28"/>
    </location>
</feature>
<accession>G8Y563</accession>
<evidence type="ECO:0000313" key="2">
    <source>
        <dbReference type="EMBL" id="CCE85831.1"/>
    </source>
</evidence>
<proteinExistence type="predicted"/>
<protein>
    <submittedName>
        <fullName evidence="2">Piso0_005466 protein</fullName>
    </submittedName>
</protein>
<sequence>MKPRYGNGCGSTMSNGSDVNGKAGSSSRISRRVSDQHSTGLLASLVYRDPPVLWDHQSLRVFTGYFGRWQGMFTCVWAQYGHCQQTTRACLTVYQPLRRTVASRPTLIRIYGHDDRGGASASGAILPPRFSVYRASIPIAKPETAAR</sequence>
<evidence type="ECO:0000313" key="3">
    <source>
        <dbReference type="Proteomes" id="UP000005222"/>
    </source>
</evidence>
<feature type="region of interest" description="Disordered" evidence="1">
    <location>
        <begin position="1"/>
        <end position="32"/>
    </location>
</feature>
<dbReference type="AlphaFoldDB" id="G8Y563"/>
<reference evidence="2 3" key="1">
    <citation type="journal article" date="2012" name="G3 (Bethesda)">
        <title>Pichia sorbitophila, an interspecies yeast hybrid reveals early steps of genome resolution following polyploidization.</title>
        <authorList>
            <person name="Leh Louis V."/>
            <person name="Despons L."/>
            <person name="Friedrich A."/>
            <person name="Martin T."/>
            <person name="Durrens P."/>
            <person name="Casaregola S."/>
            <person name="Neuveglise C."/>
            <person name="Fairhead C."/>
            <person name="Marck C."/>
            <person name="Cruz J.A."/>
            <person name="Straub M.L."/>
            <person name="Kugler V."/>
            <person name="Sacerdot C."/>
            <person name="Uzunov Z."/>
            <person name="Thierry A."/>
            <person name="Weiss S."/>
            <person name="Bleykasten C."/>
            <person name="De Montigny J."/>
            <person name="Jacques N."/>
            <person name="Jung P."/>
            <person name="Lemaire M."/>
            <person name="Mallet S."/>
            <person name="Morel G."/>
            <person name="Richard G.F."/>
            <person name="Sarkar A."/>
            <person name="Savel G."/>
            <person name="Schacherer J."/>
            <person name="Seret M.L."/>
            <person name="Talla E."/>
            <person name="Samson G."/>
            <person name="Jubin C."/>
            <person name="Poulain J."/>
            <person name="Vacherie B."/>
            <person name="Barbe V."/>
            <person name="Pelletier E."/>
            <person name="Sherman D.J."/>
            <person name="Westhof E."/>
            <person name="Weissenbach J."/>
            <person name="Baret P.V."/>
            <person name="Wincker P."/>
            <person name="Gaillardin C."/>
            <person name="Dujon B."/>
            <person name="Souciet J.L."/>
        </authorList>
    </citation>
    <scope>NUCLEOTIDE SEQUENCE [LARGE SCALE GENOMIC DNA]</scope>
    <source>
        <strain evidence="3">ATCC MYA-4447 / BCRC 22081 / CBS 7064 / NBRC 10061 / NRRL Y-12695</strain>
    </source>
</reference>
<evidence type="ECO:0000256" key="1">
    <source>
        <dbReference type="SAM" id="MobiDB-lite"/>
    </source>
</evidence>
<name>G8Y563_PICSO</name>
<keyword evidence="3" id="KW-1185">Reference proteome</keyword>
<organism evidence="2 3">
    <name type="scientific">Pichia sorbitophila (strain ATCC MYA-4447 / BCRC 22081 / CBS 7064 / NBRC 10061 / NRRL Y-12695)</name>
    <name type="common">Hybrid yeast</name>
    <dbReference type="NCBI Taxonomy" id="559304"/>
    <lineage>
        <taxon>Eukaryota</taxon>
        <taxon>Fungi</taxon>
        <taxon>Dikarya</taxon>
        <taxon>Ascomycota</taxon>
        <taxon>Saccharomycotina</taxon>
        <taxon>Pichiomycetes</taxon>
        <taxon>Debaryomycetaceae</taxon>
        <taxon>Millerozyma</taxon>
    </lineage>
</organism>
<dbReference type="EMBL" id="FO082047">
    <property type="protein sequence ID" value="CCE85831.1"/>
    <property type="molecule type" value="Genomic_DNA"/>
</dbReference>
<dbReference type="Proteomes" id="UP000005222">
    <property type="component" value="Chromosome M"/>
</dbReference>
<dbReference type="InParanoid" id="G8Y563"/>
<gene>
    <name evidence="2" type="primary">Piso0_005466</name>
    <name evidence="2" type="ORF">GNLVRS01_PISO0M15324g</name>
</gene>